<proteinExistence type="inferred from homology"/>
<evidence type="ECO:0000313" key="10">
    <source>
        <dbReference type="Proteomes" id="UP000623681"/>
    </source>
</evidence>
<evidence type="ECO:0000256" key="4">
    <source>
        <dbReference type="ARBA" id="ARBA00022475"/>
    </source>
</evidence>
<keyword evidence="4" id="KW-1003">Cell membrane</keyword>
<organism evidence="9 10">
    <name type="scientific">Clostridium paridis</name>
    <dbReference type="NCBI Taxonomy" id="2803863"/>
    <lineage>
        <taxon>Bacteria</taxon>
        <taxon>Bacillati</taxon>
        <taxon>Bacillota</taxon>
        <taxon>Clostridia</taxon>
        <taxon>Eubacteriales</taxon>
        <taxon>Clostridiaceae</taxon>
        <taxon>Clostridium</taxon>
    </lineage>
</organism>
<dbReference type="Gene3D" id="1.10.3470.10">
    <property type="entry name" value="ABC transporter involved in vitamin B12 uptake, BtuC"/>
    <property type="match status" value="1"/>
</dbReference>
<feature type="transmembrane region" description="Helical" evidence="8">
    <location>
        <begin position="117"/>
        <end position="138"/>
    </location>
</feature>
<sequence length="332" mass="35766">MKHRKLFFIVLILLVILELYSLTLGAADISFNKVLAIIKDTILGKYNGDIISKIIVNIRGPRILMAMLTGIGLAVSGATFQGIFKNSMGDPYVLGVSSGAALGAAVGLVFNLESSNYIYITLLAFIGAITTILLVYNIAKVGGRIPTETLLLSGIAVNFLFSSLISLMMILKKEAMDKIIFWTLGSFNSSSYSQVLMVLPIVLIGGFLIYSKYKDINILSLGEESAYSLGVQGENIKKFLVILSSLIVATLVSFSGIIGFVGLVIPHIVRIIVGSNNREVIPFSALFGGIFLVVCDTISRTIIPPTELPVGAITALIGAPYFMYLLVQKKRG</sequence>
<dbReference type="InterPro" id="IPR000522">
    <property type="entry name" value="ABC_transptr_permease_BtuC"/>
</dbReference>
<evidence type="ECO:0000256" key="1">
    <source>
        <dbReference type="ARBA" id="ARBA00004651"/>
    </source>
</evidence>
<dbReference type="CDD" id="cd06550">
    <property type="entry name" value="TM_ABC_iron-siderophores_like"/>
    <property type="match status" value="1"/>
</dbReference>
<name>A0A937FF07_9CLOT</name>
<protein>
    <submittedName>
        <fullName evidence="9">Iron ABC transporter permease</fullName>
    </submittedName>
</protein>
<dbReference type="AlphaFoldDB" id="A0A937FF07"/>
<evidence type="ECO:0000256" key="7">
    <source>
        <dbReference type="ARBA" id="ARBA00023136"/>
    </source>
</evidence>
<dbReference type="SUPFAM" id="SSF81345">
    <property type="entry name" value="ABC transporter involved in vitamin B12 uptake, BtuC"/>
    <property type="match status" value="1"/>
</dbReference>
<dbReference type="Proteomes" id="UP000623681">
    <property type="component" value="Unassembled WGS sequence"/>
</dbReference>
<evidence type="ECO:0000256" key="6">
    <source>
        <dbReference type="ARBA" id="ARBA00022989"/>
    </source>
</evidence>
<evidence type="ECO:0000256" key="8">
    <source>
        <dbReference type="SAM" id="Phobius"/>
    </source>
</evidence>
<comment type="similarity">
    <text evidence="2">Belongs to the binding-protein-dependent transport system permease family. FecCD subfamily.</text>
</comment>
<keyword evidence="7 8" id="KW-0472">Membrane</keyword>
<feature type="transmembrane region" description="Helical" evidence="8">
    <location>
        <begin position="280"/>
        <end position="298"/>
    </location>
</feature>
<dbReference type="GO" id="GO:0022857">
    <property type="term" value="F:transmembrane transporter activity"/>
    <property type="evidence" value="ECO:0007669"/>
    <property type="project" value="InterPro"/>
</dbReference>
<dbReference type="GO" id="GO:0033214">
    <property type="term" value="P:siderophore-iron import into cell"/>
    <property type="evidence" value="ECO:0007669"/>
    <property type="project" value="TreeGrafter"/>
</dbReference>
<keyword evidence="3" id="KW-0813">Transport</keyword>
<keyword evidence="5 8" id="KW-0812">Transmembrane</keyword>
<dbReference type="EMBL" id="JAESWA010000001">
    <property type="protein sequence ID" value="MBL4930246.1"/>
    <property type="molecule type" value="Genomic_DNA"/>
</dbReference>
<dbReference type="InterPro" id="IPR037294">
    <property type="entry name" value="ABC_BtuC-like"/>
</dbReference>
<feature type="transmembrane region" description="Helical" evidence="8">
    <location>
        <begin position="310"/>
        <end position="327"/>
    </location>
</feature>
<dbReference type="RefSeq" id="WP_202765631.1">
    <property type="nucleotide sequence ID" value="NZ_JAESWA010000001.1"/>
</dbReference>
<feature type="transmembrane region" description="Helical" evidence="8">
    <location>
        <begin position="191"/>
        <end position="210"/>
    </location>
</feature>
<keyword evidence="10" id="KW-1185">Reference proteome</keyword>
<reference evidence="9" key="1">
    <citation type="submission" date="2021-01" db="EMBL/GenBank/DDBJ databases">
        <title>Genome public.</title>
        <authorList>
            <person name="Liu C."/>
            <person name="Sun Q."/>
        </authorList>
    </citation>
    <scope>NUCLEOTIDE SEQUENCE</scope>
    <source>
        <strain evidence="9">YIM B02565</strain>
    </source>
</reference>
<dbReference type="PANTHER" id="PTHR30472:SF25">
    <property type="entry name" value="ABC TRANSPORTER PERMEASE PROTEIN MJ0876-RELATED"/>
    <property type="match status" value="1"/>
</dbReference>
<feature type="transmembrane region" description="Helical" evidence="8">
    <location>
        <begin position="239"/>
        <end position="268"/>
    </location>
</feature>
<gene>
    <name evidence="9" type="ORF">JK634_00265</name>
</gene>
<dbReference type="Pfam" id="PF01032">
    <property type="entry name" value="FecCD"/>
    <property type="match status" value="1"/>
</dbReference>
<evidence type="ECO:0000256" key="5">
    <source>
        <dbReference type="ARBA" id="ARBA00022692"/>
    </source>
</evidence>
<feature type="transmembrane region" description="Helical" evidence="8">
    <location>
        <begin position="92"/>
        <end position="111"/>
    </location>
</feature>
<keyword evidence="6 8" id="KW-1133">Transmembrane helix</keyword>
<accession>A0A937FF07</accession>
<dbReference type="PANTHER" id="PTHR30472">
    <property type="entry name" value="FERRIC ENTEROBACTIN TRANSPORT SYSTEM PERMEASE PROTEIN"/>
    <property type="match status" value="1"/>
</dbReference>
<dbReference type="FunFam" id="1.10.3470.10:FF:000001">
    <property type="entry name" value="Vitamin B12 ABC transporter permease BtuC"/>
    <property type="match status" value="1"/>
</dbReference>
<evidence type="ECO:0000256" key="2">
    <source>
        <dbReference type="ARBA" id="ARBA00007935"/>
    </source>
</evidence>
<evidence type="ECO:0000256" key="3">
    <source>
        <dbReference type="ARBA" id="ARBA00022448"/>
    </source>
</evidence>
<comment type="subcellular location">
    <subcellularLocation>
        <location evidence="1">Cell membrane</location>
        <topology evidence="1">Multi-pass membrane protein</topology>
    </subcellularLocation>
</comment>
<feature type="transmembrane region" description="Helical" evidence="8">
    <location>
        <begin position="150"/>
        <end position="171"/>
    </location>
</feature>
<dbReference type="GO" id="GO:0005886">
    <property type="term" value="C:plasma membrane"/>
    <property type="evidence" value="ECO:0007669"/>
    <property type="project" value="UniProtKB-SubCell"/>
</dbReference>
<evidence type="ECO:0000313" key="9">
    <source>
        <dbReference type="EMBL" id="MBL4930246.1"/>
    </source>
</evidence>
<comment type="caution">
    <text evidence="9">The sequence shown here is derived from an EMBL/GenBank/DDBJ whole genome shotgun (WGS) entry which is preliminary data.</text>
</comment>